<dbReference type="EMBL" id="JAJNDC010000001">
    <property type="protein sequence ID" value="MCW9711709.1"/>
    <property type="molecule type" value="Genomic_DNA"/>
</dbReference>
<evidence type="ECO:0000313" key="1">
    <source>
        <dbReference type="EMBL" id="MCW9711709.1"/>
    </source>
</evidence>
<name>A0ABT3PV33_9BACT</name>
<keyword evidence="2" id="KW-1185">Reference proteome</keyword>
<dbReference type="Gene3D" id="3.40.50.300">
    <property type="entry name" value="P-loop containing nucleotide triphosphate hydrolases"/>
    <property type="match status" value="1"/>
</dbReference>
<dbReference type="Pfam" id="PF17784">
    <property type="entry name" value="Sulfotransfer_4"/>
    <property type="match status" value="1"/>
</dbReference>
<dbReference type="PANTHER" id="PTHR36978:SF4">
    <property type="entry name" value="P-LOOP CONTAINING NUCLEOSIDE TRIPHOSPHATE HYDROLASE PROTEIN"/>
    <property type="match status" value="1"/>
</dbReference>
<proteinExistence type="predicted"/>
<protein>
    <recommendedName>
        <fullName evidence="3">Sulfotransferase family protein</fullName>
    </recommendedName>
</protein>
<reference evidence="1 2" key="1">
    <citation type="submission" date="2021-11" db="EMBL/GenBank/DDBJ databases">
        <title>Aliifidinibius sp. nov., a new bacterium isolated from saline soil.</title>
        <authorList>
            <person name="Galisteo C."/>
            <person name="De La Haba R."/>
            <person name="Sanchez-Porro C."/>
            <person name="Ventosa A."/>
        </authorList>
    </citation>
    <scope>NUCLEOTIDE SEQUENCE [LARGE SCALE GENOMIC DNA]</scope>
    <source>
        <strain evidence="1 2">KACC 190600</strain>
    </source>
</reference>
<dbReference type="InterPro" id="IPR027417">
    <property type="entry name" value="P-loop_NTPase"/>
</dbReference>
<dbReference type="Proteomes" id="UP001207337">
    <property type="component" value="Unassembled WGS sequence"/>
</dbReference>
<dbReference type="PANTHER" id="PTHR36978">
    <property type="entry name" value="P-LOOP CONTAINING NUCLEOTIDE TRIPHOSPHATE HYDROLASE"/>
    <property type="match status" value="1"/>
</dbReference>
<comment type="caution">
    <text evidence="1">The sequence shown here is derived from an EMBL/GenBank/DDBJ whole genome shotgun (WGS) entry which is preliminary data.</text>
</comment>
<dbReference type="InterPro" id="IPR040632">
    <property type="entry name" value="Sulfotransfer_4"/>
</dbReference>
<evidence type="ECO:0008006" key="3">
    <source>
        <dbReference type="Google" id="ProtNLM"/>
    </source>
</evidence>
<accession>A0ABT3PV33</accession>
<dbReference type="RefSeq" id="WP_265787153.1">
    <property type="nucleotide sequence ID" value="NZ_BAABRS010000001.1"/>
</dbReference>
<gene>
    <name evidence="1" type="ORF">LQ318_02225</name>
</gene>
<sequence>MLNKKLKEIDKRFLNSYLFKKLNPRKARIYCVGTPKSGTHSIRQIFKNNLRASHEPERLAFIDAINQYQAQRLNEKQLVKYLRKRDRRLWLEVDSSFLNYFFLDQFIREMPDSKFILTIRDPYSWMDSWLNHELNVPMAEPLQAIFDQLSGKEQEKYAPEEKILEKLNLPSLKGLLQYWEKHNSQVISKVPGERLLVVRTDQITDRQDEILKFAGVLNGTLPQKSSNSHAYKAKQKHHILNKIDPNHLKKTVNEFCSPVVEAFFPEINVSTNNVLRFGKGTN</sequence>
<organism evidence="1 2">
    <name type="scientific">Fodinibius salicampi</name>
    <dbReference type="NCBI Taxonomy" id="1920655"/>
    <lineage>
        <taxon>Bacteria</taxon>
        <taxon>Pseudomonadati</taxon>
        <taxon>Balneolota</taxon>
        <taxon>Balneolia</taxon>
        <taxon>Balneolales</taxon>
        <taxon>Balneolaceae</taxon>
        <taxon>Fodinibius</taxon>
    </lineage>
</organism>
<dbReference type="SUPFAM" id="SSF52540">
    <property type="entry name" value="P-loop containing nucleoside triphosphate hydrolases"/>
    <property type="match status" value="1"/>
</dbReference>
<evidence type="ECO:0000313" key="2">
    <source>
        <dbReference type="Proteomes" id="UP001207337"/>
    </source>
</evidence>